<proteinExistence type="predicted"/>
<organism evidence="1 2">
    <name type="scientific">Araneus ventricosus</name>
    <name type="common">Orbweaver spider</name>
    <name type="synonym">Epeira ventricosa</name>
    <dbReference type="NCBI Taxonomy" id="182803"/>
    <lineage>
        <taxon>Eukaryota</taxon>
        <taxon>Metazoa</taxon>
        <taxon>Ecdysozoa</taxon>
        <taxon>Arthropoda</taxon>
        <taxon>Chelicerata</taxon>
        <taxon>Arachnida</taxon>
        <taxon>Araneae</taxon>
        <taxon>Araneomorphae</taxon>
        <taxon>Entelegynae</taxon>
        <taxon>Araneoidea</taxon>
        <taxon>Araneidae</taxon>
        <taxon>Araneus</taxon>
    </lineage>
</organism>
<keyword evidence="2" id="KW-1185">Reference proteome</keyword>
<evidence type="ECO:0000313" key="1">
    <source>
        <dbReference type="EMBL" id="GBN03086.1"/>
    </source>
</evidence>
<dbReference type="EMBL" id="BGPR01004765">
    <property type="protein sequence ID" value="GBN03086.1"/>
    <property type="molecule type" value="Genomic_DNA"/>
</dbReference>
<sequence length="102" mass="11423">MYCFELFQSRIAGRTISLVHSRQDYTDITSCNSLVGLCDRQSKAYRSLKEAQLILAFGFLALSYMPTTRQPAGNRTCTLNPLGTFDERDSSPAYLGEVTVDE</sequence>
<comment type="caution">
    <text evidence="1">The sequence shown here is derived from an EMBL/GenBank/DDBJ whole genome shotgun (WGS) entry which is preliminary data.</text>
</comment>
<dbReference type="Proteomes" id="UP000499080">
    <property type="component" value="Unassembled WGS sequence"/>
</dbReference>
<name>A0A4Y2KMT3_ARAVE</name>
<protein>
    <submittedName>
        <fullName evidence="1">Uncharacterized protein</fullName>
    </submittedName>
</protein>
<evidence type="ECO:0000313" key="2">
    <source>
        <dbReference type="Proteomes" id="UP000499080"/>
    </source>
</evidence>
<accession>A0A4Y2KMT3</accession>
<gene>
    <name evidence="1" type="ORF">AVEN_208854_1</name>
</gene>
<reference evidence="1 2" key="1">
    <citation type="journal article" date="2019" name="Sci. Rep.">
        <title>Orb-weaving spider Araneus ventricosus genome elucidates the spidroin gene catalogue.</title>
        <authorList>
            <person name="Kono N."/>
            <person name="Nakamura H."/>
            <person name="Ohtoshi R."/>
            <person name="Moran D.A.P."/>
            <person name="Shinohara A."/>
            <person name="Yoshida Y."/>
            <person name="Fujiwara M."/>
            <person name="Mori M."/>
            <person name="Tomita M."/>
            <person name="Arakawa K."/>
        </authorList>
    </citation>
    <scope>NUCLEOTIDE SEQUENCE [LARGE SCALE GENOMIC DNA]</scope>
</reference>
<dbReference type="AlphaFoldDB" id="A0A4Y2KMT3"/>